<dbReference type="AlphaFoldDB" id="A0A6J2WJD0"/>
<organism evidence="3 4">
    <name type="scientific">Chanos chanos</name>
    <name type="common">Milkfish</name>
    <name type="synonym">Mugil chanos</name>
    <dbReference type="NCBI Taxonomy" id="29144"/>
    <lineage>
        <taxon>Eukaryota</taxon>
        <taxon>Metazoa</taxon>
        <taxon>Chordata</taxon>
        <taxon>Craniata</taxon>
        <taxon>Vertebrata</taxon>
        <taxon>Euteleostomi</taxon>
        <taxon>Actinopterygii</taxon>
        <taxon>Neopterygii</taxon>
        <taxon>Teleostei</taxon>
        <taxon>Ostariophysi</taxon>
        <taxon>Gonorynchiformes</taxon>
        <taxon>Chanidae</taxon>
        <taxon>Chanos</taxon>
    </lineage>
</organism>
<name>A0A6J2WJD0_CHACN</name>
<dbReference type="OrthoDB" id="10006218at2759"/>
<dbReference type="RefSeq" id="XP_030644418.1">
    <property type="nucleotide sequence ID" value="XM_030788558.1"/>
</dbReference>
<reference evidence="4" key="1">
    <citation type="submission" date="2025-08" db="UniProtKB">
        <authorList>
            <consortium name="RefSeq"/>
        </authorList>
    </citation>
    <scope>IDENTIFICATION</scope>
</reference>
<sequence>MVLEAGEKHLLIDADLNIITNCVTEESGRLISRDLCSSVTLPMPTQHPAQTPPLPSLFQNPTEATLILPGQCISPSEAQRHALLFAGSMASVNGSGFKSLLHLTVLFALLLLMLFQLLVGLLVPRAYRTSAGFGPEDEPDFTVISIKNDGSARESKSDTGDVAREWSSNSGGELWTEEEPAGQSTYEKSERSTHQAVVGVLNLQPWASGGPSFNAEVQRLIHFITSPQMKCASVQSLGKTLVSTESEVLCLNYWTDDEFCVAYSFSLDGKDAVFLETALRAGCEVHRFDPSRSEPNSGSGSPAIWHHQIWLDWRSRPHGGMTGIVPRRLPDIMGSLGHNMIDVLWANLESAEWRVLESWFEDGTLRRINQLILTIHLQWAGFEVSGSNEEVVRFWYSVLSALYSSGFRLVRSSHGPGRSVLRHTLPNTHSSYTLNWVRTKDQQPQVSL</sequence>
<evidence type="ECO:0000256" key="2">
    <source>
        <dbReference type="SAM" id="Phobius"/>
    </source>
</evidence>
<keyword evidence="2" id="KW-0812">Transmembrane</keyword>
<dbReference type="FunCoup" id="A0A6J2WJD0">
    <property type="interactions" value="39"/>
</dbReference>
<evidence type="ECO:0000313" key="3">
    <source>
        <dbReference type="Proteomes" id="UP000504632"/>
    </source>
</evidence>
<accession>A0A6J2WJD0</accession>
<evidence type="ECO:0000313" key="4">
    <source>
        <dbReference type="RefSeq" id="XP_030644418.1"/>
    </source>
</evidence>
<feature type="compositionally biased region" description="Basic and acidic residues" evidence="1">
    <location>
        <begin position="150"/>
        <end position="164"/>
    </location>
</feature>
<dbReference type="Proteomes" id="UP000504632">
    <property type="component" value="Chromosome 12"/>
</dbReference>
<keyword evidence="2" id="KW-1133">Transmembrane helix</keyword>
<dbReference type="InParanoid" id="A0A6J2WJD0"/>
<protein>
    <submittedName>
        <fullName evidence="4">Methyltransferase-like protein 24</fullName>
    </submittedName>
</protein>
<gene>
    <name evidence="4" type="primary">LOC115824806</name>
</gene>
<dbReference type="InterPro" id="IPR026913">
    <property type="entry name" value="METTL24"/>
</dbReference>
<dbReference type="GeneID" id="115824806"/>
<dbReference type="PANTHER" id="PTHR32026:SF23">
    <property type="entry name" value="METHYLTRANSFERASE-LIKE PROTEIN 24"/>
    <property type="match status" value="1"/>
</dbReference>
<keyword evidence="2" id="KW-0472">Membrane</keyword>
<dbReference type="PANTHER" id="PTHR32026">
    <property type="entry name" value="METHYLTRANSFERASE-LIKE PROTEIN 24"/>
    <property type="match status" value="1"/>
</dbReference>
<keyword evidence="3" id="KW-1185">Reference proteome</keyword>
<feature type="region of interest" description="Disordered" evidence="1">
    <location>
        <begin position="149"/>
        <end position="186"/>
    </location>
</feature>
<feature type="transmembrane region" description="Helical" evidence="2">
    <location>
        <begin position="100"/>
        <end position="123"/>
    </location>
</feature>
<proteinExistence type="predicted"/>
<evidence type="ECO:0000256" key="1">
    <source>
        <dbReference type="SAM" id="MobiDB-lite"/>
    </source>
</evidence>